<accession>A0A369I509</accession>
<comment type="caution">
    <text evidence="1">The sequence shown here is derived from an EMBL/GenBank/DDBJ whole genome shotgun (WGS) entry which is preliminary data.</text>
</comment>
<name>A0A369I509_9BACT</name>
<evidence type="ECO:0000313" key="2">
    <source>
        <dbReference type="Proteomes" id="UP000253141"/>
    </source>
</evidence>
<dbReference type="Proteomes" id="UP000253141">
    <property type="component" value="Unassembled WGS sequence"/>
</dbReference>
<reference evidence="1 2" key="1">
    <citation type="submission" date="2018-07" db="EMBL/GenBank/DDBJ databases">
        <title>Genome analysis of Runella aurantiaca.</title>
        <authorList>
            <person name="Yang X."/>
        </authorList>
    </citation>
    <scope>NUCLEOTIDE SEQUENCE [LARGE SCALE GENOMIC DNA]</scope>
    <source>
        <strain evidence="1 2">YX9</strain>
    </source>
</reference>
<sequence>MKTMNRLSNFMDSALTRAEMKSVKGGACYLWSLDSNGQMHLAPGSMSKNQAKKKSKQYNLQYGAGYGWCCDSGC</sequence>
<protein>
    <submittedName>
        <fullName evidence="1">Uncharacterized protein</fullName>
    </submittedName>
</protein>
<keyword evidence="2" id="KW-1185">Reference proteome</keyword>
<gene>
    <name evidence="1" type="ORF">DVG78_20530</name>
</gene>
<dbReference type="EMBL" id="QPIW01000020">
    <property type="protein sequence ID" value="RDB03970.1"/>
    <property type="molecule type" value="Genomic_DNA"/>
</dbReference>
<evidence type="ECO:0000313" key="1">
    <source>
        <dbReference type="EMBL" id="RDB03970.1"/>
    </source>
</evidence>
<dbReference type="AlphaFoldDB" id="A0A369I509"/>
<organism evidence="1 2">
    <name type="scientific">Runella aurantiaca</name>
    <dbReference type="NCBI Taxonomy" id="2282308"/>
    <lineage>
        <taxon>Bacteria</taxon>
        <taxon>Pseudomonadati</taxon>
        <taxon>Bacteroidota</taxon>
        <taxon>Cytophagia</taxon>
        <taxon>Cytophagales</taxon>
        <taxon>Spirosomataceae</taxon>
        <taxon>Runella</taxon>
    </lineage>
</organism>
<proteinExistence type="predicted"/>